<keyword evidence="7 11" id="KW-1133">Transmembrane helix</keyword>
<dbReference type="Pfam" id="PF12270">
    <property type="entry name" value="Cyt_c_ox_IV"/>
    <property type="match status" value="1"/>
</dbReference>
<accession>A0A919UH52</accession>
<proteinExistence type="inferred from homology"/>
<evidence type="ECO:0000256" key="4">
    <source>
        <dbReference type="ARBA" id="ARBA00022475"/>
    </source>
</evidence>
<evidence type="ECO:0000256" key="8">
    <source>
        <dbReference type="ARBA" id="ARBA00023136"/>
    </source>
</evidence>
<feature type="transmembrane region" description="Helical" evidence="11">
    <location>
        <begin position="105"/>
        <end position="124"/>
    </location>
</feature>
<feature type="transmembrane region" description="Helical" evidence="11">
    <location>
        <begin position="7"/>
        <end position="25"/>
    </location>
</feature>
<keyword evidence="6 10" id="KW-1278">Translocase</keyword>
<evidence type="ECO:0000256" key="7">
    <source>
        <dbReference type="ARBA" id="ARBA00022989"/>
    </source>
</evidence>
<dbReference type="GO" id="GO:0004129">
    <property type="term" value="F:cytochrome-c oxidase activity"/>
    <property type="evidence" value="ECO:0007669"/>
    <property type="project" value="UniProtKB-EC"/>
</dbReference>
<feature type="transmembrane region" description="Helical" evidence="11">
    <location>
        <begin position="31"/>
        <end position="51"/>
    </location>
</feature>
<name>A0A919UH52_9MICO</name>
<dbReference type="GO" id="GO:0022900">
    <property type="term" value="P:electron transport chain"/>
    <property type="evidence" value="ECO:0007669"/>
    <property type="project" value="InterPro"/>
</dbReference>
<dbReference type="Proteomes" id="UP000652354">
    <property type="component" value="Unassembled WGS sequence"/>
</dbReference>
<evidence type="ECO:0000256" key="10">
    <source>
        <dbReference type="PIRNR" id="PIRNR017385"/>
    </source>
</evidence>
<dbReference type="RefSeq" id="WP_203657225.1">
    <property type="nucleotide sequence ID" value="NZ_BONR01000006.1"/>
</dbReference>
<evidence type="ECO:0000256" key="6">
    <source>
        <dbReference type="ARBA" id="ARBA00022967"/>
    </source>
</evidence>
<comment type="subunit">
    <text evidence="10">Associates with subunits I, II and III to form cytochrome c oxidase.</text>
</comment>
<comment type="function">
    <text evidence="1 10">Part of cytochrome c oxidase, its function is unknown.</text>
</comment>
<evidence type="ECO:0000256" key="5">
    <source>
        <dbReference type="ARBA" id="ARBA00022692"/>
    </source>
</evidence>
<evidence type="ECO:0000256" key="9">
    <source>
        <dbReference type="ARBA" id="ARBA00047816"/>
    </source>
</evidence>
<evidence type="ECO:0000256" key="2">
    <source>
        <dbReference type="ARBA" id="ARBA00004651"/>
    </source>
</evidence>
<dbReference type="EC" id="7.1.1.9" evidence="10"/>
<evidence type="ECO:0000256" key="3">
    <source>
        <dbReference type="ARBA" id="ARBA00006870"/>
    </source>
</evidence>
<keyword evidence="5 11" id="KW-0812">Transmembrane</keyword>
<dbReference type="GO" id="GO:0005886">
    <property type="term" value="C:plasma membrane"/>
    <property type="evidence" value="ECO:0007669"/>
    <property type="project" value="UniProtKB-SubCell"/>
</dbReference>
<evidence type="ECO:0000256" key="11">
    <source>
        <dbReference type="SAM" id="Phobius"/>
    </source>
</evidence>
<feature type="transmembrane region" description="Helical" evidence="11">
    <location>
        <begin position="79"/>
        <end position="99"/>
    </location>
</feature>
<evidence type="ECO:0000313" key="13">
    <source>
        <dbReference type="Proteomes" id="UP000652354"/>
    </source>
</evidence>
<keyword evidence="4 10" id="KW-1003">Cell membrane</keyword>
<dbReference type="InterPro" id="IPR021050">
    <property type="entry name" value="Cyt_c_oxidase_su4_actinobac"/>
</dbReference>
<dbReference type="AlphaFoldDB" id="A0A919UH52"/>
<sequence length="133" mass="14615">MRLESNVFWIPSIFFFLAGTAYGIFTGFSEWVGLTAILLTGGMFVMVGIYFKMLEKRHGTRPEDDELGEISQLAGSQGVYAPWSWWPLVIGIGAALAFVAMAVGWWIMVPAVLVGVVGLVGWVFEFSVGQHAH</sequence>
<evidence type="ECO:0000313" key="12">
    <source>
        <dbReference type="EMBL" id="GIG55587.1"/>
    </source>
</evidence>
<protein>
    <recommendedName>
        <fullName evidence="10">Cytochrome c oxidase polypeptide 4</fullName>
        <ecNumber evidence="10">7.1.1.9</ecNumber>
    </recommendedName>
    <alternativeName>
        <fullName evidence="10">Cytochrome aa3 subunit 4</fullName>
    </alternativeName>
    <alternativeName>
        <fullName evidence="10">Cytochrome c oxidase polypeptide IV</fullName>
    </alternativeName>
</protein>
<dbReference type="PIRSF" id="PIRSF017385">
    <property type="entry name" value="CtaF"/>
    <property type="match status" value="1"/>
</dbReference>
<evidence type="ECO:0000256" key="1">
    <source>
        <dbReference type="ARBA" id="ARBA00002536"/>
    </source>
</evidence>
<comment type="similarity">
    <text evidence="3 10">Belongs to the cytochrome c oxidase bacterial subunit CtaF family.</text>
</comment>
<keyword evidence="13" id="KW-1185">Reference proteome</keyword>
<organism evidence="12 13">
    <name type="scientific">Demequina activiva</name>
    <dbReference type="NCBI Taxonomy" id="1582364"/>
    <lineage>
        <taxon>Bacteria</taxon>
        <taxon>Bacillati</taxon>
        <taxon>Actinomycetota</taxon>
        <taxon>Actinomycetes</taxon>
        <taxon>Micrococcales</taxon>
        <taxon>Demequinaceae</taxon>
        <taxon>Demequina</taxon>
    </lineage>
</organism>
<reference evidence="12" key="1">
    <citation type="submission" date="2021-01" db="EMBL/GenBank/DDBJ databases">
        <title>Whole genome shotgun sequence of Demequina activiva NBRC 110675.</title>
        <authorList>
            <person name="Komaki H."/>
            <person name="Tamura T."/>
        </authorList>
    </citation>
    <scope>NUCLEOTIDE SEQUENCE</scope>
    <source>
        <strain evidence="12">NBRC 110675</strain>
    </source>
</reference>
<gene>
    <name evidence="12" type="ORF">Dac01nite_23390</name>
</gene>
<comment type="caution">
    <text evidence="12">The sequence shown here is derived from an EMBL/GenBank/DDBJ whole genome shotgun (WGS) entry which is preliminary data.</text>
</comment>
<comment type="subcellular location">
    <subcellularLocation>
        <location evidence="2">Cell membrane</location>
        <topology evidence="2">Multi-pass membrane protein</topology>
    </subcellularLocation>
</comment>
<keyword evidence="8 10" id="KW-0472">Membrane</keyword>
<comment type="catalytic activity">
    <reaction evidence="9 10">
        <text>4 Fe(II)-[cytochrome c] + O2 + 8 H(+)(in) = 4 Fe(III)-[cytochrome c] + 2 H2O + 4 H(+)(out)</text>
        <dbReference type="Rhea" id="RHEA:11436"/>
        <dbReference type="Rhea" id="RHEA-COMP:10350"/>
        <dbReference type="Rhea" id="RHEA-COMP:14399"/>
        <dbReference type="ChEBI" id="CHEBI:15377"/>
        <dbReference type="ChEBI" id="CHEBI:15378"/>
        <dbReference type="ChEBI" id="CHEBI:15379"/>
        <dbReference type="ChEBI" id="CHEBI:29033"/>
        <dbReference type="ChEBI" id="CHEBI:29034"/>
        <dbReference type="EC" id="7.1.1.9"/>
    </reaction>
</comment>
<dbReference type="EMBL" id="BONR01000006">
    <property type="protein sequence ID" value="GIG55587.1"/>
    <property type="molecule type" value="Genomic_DNA"/>
</dbReference>